<feature type="compositionally biased region" description="Polar residues" evidence="9">
    <location>
        <begin position="1071"/>
        <end position="1085"/>
    </location>
</feature>
<evidence type="ECO:0000256" key="10">
    <source>
        <dbReference type="SAM" id="Phobius"/>
    </source>
</evidence>
<dbReference type="Gene3D" id="1.20.1640.10">
    <property type="entry name" value="Multidrug efflux transporter AcrB transmembrane domain"/>
    <property type="match status" value="2"/>
</dbReference>
<keyword evidence="5" id="KW-0997">Cell inner membrane</keyword>
<dbReference type="PANTHER" id="PTHR32063:SF13">
    <property type="entry name" value="MULTIDRUG EFFLUX PUMP SUBUNIT ACRB-RELATED"/>
    <property type="match status" value="1"/>
</dbReference>
<feature type="transmembrane region" description="Helical" evidence="10">
    <location>
        <begin position="541"/>
        <end position="562"/>
    </location>
</feature>
<dbReference type="InterPro" id="IPR027463">
    <property type="entry name" value="AcrB_DN_DC_subdom"/>
</dbReference>
<feature type="transmembrane region" description="Helical" evidence="10">
    <location>
        <begin position="904"/>
        <end position="924"/>
    </location>
</feature>
<evidence type="ECO:0000256" key="7">
    <source>
        <dbReference type="ARBA" id="ARBA00022989"/>
    </source>
</evidence>
<comment type="similarity">
    <text evidence="2">Belongs to the resistance-nodulation-cell division (RND) (TC 2.A.6) family.</text>
</comment>
<dbReference type="GO" id="GO:0009636">
    <property type="term" value="P:response to toxic substance"/>
    <property type="evidence" value="ECO:0007669"/>
    <property type="project" value="UniProtKB-ARBA"/>
</dbReference>
<evidence type="ECO:0000256" key="8">
    <source>
        <dbReference type="ARBA" id="ARBA00023136"/>
    </source>
</evidence>
<dbReference type="NCBIfam" id="TIGR00915">
    <property type="entry name" value="2A0602"/>
    <property type="match status" value="1"/>
</dbReference>
<feature type="transmembrane region" description="Helical" evidence="10">
    <location>
        <begin position="880"/>
        <end position="897"/>
    </location>
</feature>
<evidence type="ECO:0000256" key="2">
    <source>
        <dbReference type="ARBA" id="ARBA00010942"/>
    </source>
</evidence>
<dbReference type="KEGG" id="eaj:Q3M24_09230"/>
<dbReference type="PRINTS" id="PR00702">
    <property type="entry name" value="ACRIFLAVINRP"/>
</dbReference>
<feature type="transmembrane region" description="Helical" evidence="10">
    <location>
        <begin position="979"/>
        <end position="1001"/>
    </location>
</feature>
<feature type="transmembrane region" description="Helical" evidence="10">
    <location>
        <begin position="366"/>
        <end position="387"/>
    </location>
</feature>
<feature type="transmembrane region" description="Helical" evidence="10">
    <location>
        <begin position="510"/>
        <end position="529"/>
    </location>
</feature>
<dbReference type="FunFam" id="3.30.70.1430:FF:000002">
    <property type="entry name" value="Efflux pump membrane transporter"/>
    <property type="match status" value="1"/>
</dbReference>
<dbReference type="NCBIfam" id="NF000282">
    <property type="entry name" value="RND_permease_1"/>
    <property type="match status" value="1"/>
</dbReference>
<dbReference type="GO" id="GO:0015562">
    <property type="term" value="F:efflux transmembrane transporter activity"/>
    <property type="evidence" value="ECO:0007669"/>
    <property type="project" value="InterPro"/>
</dbReference>
<protein>
    <submittedName>
        <fullName evidence="11">Efflux RND transporter permease subunit</fullName>
    </submittedName>
</protein>
<dbReference type="InterPro" id="IPR004764">
    <property type="entry name" value="MdtF-like"/>
</dbReference>
<evidence type="ECO:0000256" key="3">
    <source>
        <dbReference type="ARBA" id="ARBA00022448"/>
    </source>
</evidence>
<dbReference type="Pfam" id="PF00873">
    <property type="entry name" value="ACR_tran"/>
    <property type="match status" value="1"/>
</dbReference>
<feature type="compositionally biased region" description="Basic and acidic residues" evidence="9">
    <location>
        <begin position="1055"/>
        <end position="1064"/>
    </location>
</feature>
<feature type="transmembrane region" description="Helical" evidence="10">
    <location>
        <begin position="341"/>
        <end position="360"/>
    </location>
</feature>
<dbReference type="SUPFAM" id="SSF82693">
    <property type="entry name" value="Multidrug efflux transporter AcrB pore domain, PN1, PN2, PC1 and PC2 subdomains"/>
    <property type="match status" value="3"/>
</dbReference>
<evidence type="ECO:0000256" key="5">
    <source>
        <dbReference type="ARBA" id="ARBA00022519"/>
    </source>
</evidence>
<name>A0AAU8M075_9BACT</name>
<dbReference type="Gene3D" id="3.30.2090.10">
    <property type="entry name" value="Multidrug efflux transporter AcrB TolC docking domain, DN and DC subdomains"/>
    <property type="match status" value="2"/>
</dbReference>
<comment type="subcellular location">
    <subcellularLocation>
        <location evidence="1">Cell inner membrane</location>
        <topology evidence="1">Multi-pass membrane protein</topology>
    </subcellularLocation>
</comment>
<evidence type="ECO:0000256" key="6">
    <source>
        <dbReference type="ARBA" id="ARBA00022692"/>
    </source>
</evidence>
<feature type="region of interest" description="Disordered" evidence="9">
    <location>
        <begin position="1041"/>
        <end position="1085"/>
    </location>
</feature>
<reference evidence="11" key="1">
    <citation type="journal article" date="2024" name="Syst. Appl. Microbiol.">
        <title>First single-strain enrichments of Electrothrix cable bacteria, description of E. aestuarii sp. nov. and E. rattekaaiensis sp. nov., and proposal of a cable bacteria taxonomy following the rules of the SeqCode.</title>
        <authorList>
            <person name="Plum-Jensen L.E."/>
            <person name="Schramm A."/>
            <person name="Marshall I.P.G."/>
        </authorList>
    </citation>
    <scope>NUCLEOTIDE SEQUENCE</scope>
    <source>
        <strain evidence="11">Rat1</strain>
    </source>
</reference>
<keyword evidence="6 10" id="KW-0812">Transmembrane</keyword>
<dbReference type="FunFam" id="3.30.70.1430:FF:000001">
    <property type="entry name" value="Efflux pump membrane transporter"/>
    <property type="match status" value="1"/>
</dbReference>
<feature type="transmembrane region" description="Helical" evidence="10">
    <location>
        <begin position="472"/>
        <end position="498"/>
    </location>
</feature>
<organism evidence="11">
    <name type="scientific">Candidatus Electrothrix aestuarii</name>
    <dbReference type="NCBI Taxonomy" id="3062594"/>
    <lineage>
        <taxon>Bacteria</taxon>
        <taxon>Pseudomonadati</taxon>
        <taxon>Thermodesulfobacteriota</taxon>
        <taxon>Desulfobulbia</taxon>
        <taxon>Desulfobulbales</taxon>
        <taxon>Desulfobulbaceae</taxon>
        <taxon>Candidatus Electrothrix</taxon>
    </lineage>
</organism>
<keyword evidence="3" id="KW-0813">Transport</keyword>
<accession>A0AAU8M075</accession>
<evidence type="ECO:0000256" key="1">
    <source>
        <dbReference type="ARBA" id="ARBA00004429"/>
    </source>
</evidence>
<dbReference type="GO" id="GO:0005886">
    <property type="term" value="C:plasma membrane"/>
    <property type="evidence" value="ECO:0007669"/>
    <property type="project" value="UniProtKB-SubCell"/>
</dbReference>
<feature type="transmembrane region" description="Helical" evidence="10">
    <location>
        <begin position="439"/>
        <end position="460"/>
    </location>
</feature>
<dbReference type="Gene3D" id="3.30.70.1440">
    <property type="entry name" value="Multidrug efflux transporter AcrB pore domain"/>
    <property type="match status" value="1"/>
</dbReference>
<dbReference type="Gene3D" id="3.30.70.1430">
    <property type="entry name" value="Multidrug efflux transporter AcrB pore domain"/>
    <property type="match status" value="2"/>
</dbReference>
<proteinExistence type="inferred from homology"/>
<dbReference type="InterPro" id="IPR001036">
    <property type="entry name" value="Acrflvin-R"/>
</dbReference>
<dbReference type="Gene3D" id="3.30.70.1320">
    <property type="entry name" value="Multidrug efflux transporter AcrB pore domain like"/>
    <property type="match status" value="1"/>
</dbReference>
<dbReference type="SUPFAM" id="SSF82714">
    <property type="entry name" value="Multidrug efflux transporter AcrB TolC docking domain, DN and DC subdomains"/>
    <property type="match status" value="2"/>
</dbReference>
<keyword evidence="7 10" id="KW-1133">Transmembrane helix</keyword>
<keyword evidence="4" id="KW-1003">Cell membrane</keyword>
<dbReference type="PANTHER" id="PTHR32063">
    <property type="match status" value="1"/>
</dbReference>
<feature type="transmembrane region" description="Helical" evidence="10">
    <location>
        <begin position="1007"/>
        <end position="1033"/>
    </location>
</feature>
<dbReference type="SUPFAM" id="SSF82866">
    <property type="entry name" value="Multidrug efflux transporter AcrB transmembrane domain"/>
    <property type="match status" value="2"/>
</dbReference>
<evidence type="ECO:0000256" key="4">
    <source>
        <dbReference type="ARBA" id="ARBA00022475"/>
    </source>
</evidence>
<evidence type="ECO:0000256" key="9">
    <source>
        <dbReference type="SAM" id="MobiDB-lite"/>
    </source>
</evidence>
<dbReference type="AlphaFoldDB" id="A0AAU8M075"/>
<gene>
    <name evidence="11" type="ORF">Q3M24_09230</name>
</gene>
<sequence>MLSKFFLERPVFAWVVAIIIMTLGALAIHQMSISQYPPIAPPAIAIDAFFPGASAETVENTVTQVIEQKMTGLDDMIYLSGTSSSSGSARVELTFAAGTDPDLAWAKVQNKLQLALASLPDVVQRSGVQVSKSTRNWLLIPALISEDGSMDNNDLQDYAQSNLEKVLARIPGVGEVQAFGSQYAMRIWINPDQLTSYSLTFEDVMAALKSYNAEVSAGQLGGTPAAEGQRLNAPIVVQHLLQTPEEFAEIPIRINQDGSAVRIKDVGRTELAIERSDSVVRSNGRPAAGMAVRQAAGANALETATAIKAKLEEMSKFFPPGVKVIYPYDTTPFTQVSIDEVIKTLFEAIILVFIIMYVFMGNIRATIIPTIAVPVVLLGTFAVLGFAGYSINMLTMFAMVLAIGLLVDDAIVVVENVERIMSEEGLPAKEATAKSMDEITSALIGIGLVLSAVFGPMAFFPGSTGILYRQFSVTLIAAMLFSVIVALVLTPVLCATFLKPVKAGHAPSENAIFFMRPFFAVFEFCFGTIRRLYVRFVAFSLRVKIIFIVFYLVILALVGFLLQRMPTSYIPDEDQGMVLVQIMLPSGSTLEQTEAVVTKVRNYFLEHEKEAVKNVMTISGRNFGGQGQNLAMSFVKLKDWEERQEPNLKVKPIAGRAMAALSQIKEAKVFAFPPPPVLELGMANGFDFQLQDLGGLGHEALTQARNQLLGMAAQDPRLMGVRPNGMMDTTEYRVDVNWDRAGALGVPLSSIHSTLSTAFGSSYVNDFIQAGRVKRVYVQADAAYRGLPQDMEKLYVRNTAGKMVPFSAFATGRWAQGAPQLERYNAFPSMNIQGQPAPGHSTGEAMVAMEELVSRLPQGIGFDWSGLSYQEKMATKQGPILYAFSILVIFLCVAALYESWTIPIANLLMLPLGVFGAIVASSWRGMPNDVYFQIGFLTTMGLSTKNAILIIQFIKERMSVGQGLIEATLDAVKTRFRPVMMTSLAFFFGVLPLAIASGAGAGAMNALGTAVCGGMLSATFIDLVFIPLFFVLVSQLFGKKEDKQGPSQPMQPAKVSEKKQESKEVLPPSQQPKQLDTSHPQEMQS</sequence>
<feature type="transmembrane region" description="Helical" evidence="10">
    <location>
        <begin position="12"/>
        <end position="29"/>
    </location>
</feature>
<reference evidence="11" key="2">
    <citation type="submission" date="2024-06" db="EMBL/GenBank/DDBJ databases">
        <authorList>
            <person name="Plum-Jensen L.E."/>
            <person name="Schramm A."/>
            <person name="Marshall I.P.G."/>
        </authorList>
    </citation>
    <scope>NUCLEOTIDE SEQUENCE</scope>
    <source>
        <strain evidence="11">Rat1</strain>
    </source>
</reference>
<dbReference type="FunFam" id="1.20.1640.10:FF:000001">
    <property type="entry name" value="Efflux pump membrane transporter"/>
    <property type="match status" value="1"/>
</dbReference>
<dbReference type="EMBL" id="CP159373">
    <property type="protein sequence ID" value="XCN74904.1"/>
    <property type="molecule type" value="Genomic_DNA"/>
</dbReference>
<keyword evidence="8 10" id="KW-0472">Membrane</keyword>
<evidence type="ECO:0000313" key="11">
    <source>
        <dbReference type="EMBL" id="XCN74904.1"/>
    </source>
</evidence>
<dbReference type="GO" id="GO:0042910">
    <property type="term" value="F:xenobiotic transmembrane transporter activity"/>
    <property type="evidence" value="ECO:0007669"/>
    <property type="project" value="TreeGrafter"/>
</dbReference>